<dbReference type="PANTHER" id="PTHR11138">
    <property type="entry name" value="METHIONYL-TRNA FORMYLTRANSFERASE"/>
    <property type="match status" value="1"/>
</dbReference>
<dbReference type="GO" id="GO:0004479">
    <property type="term" value="F:methionyl-tRNA formyltransferase activity"/>
    <property type="evidence" value="ECO:0007669"/>
    <property type="project" value="UniProtKB-UniRule"/>
</dbReference>
<dbReference type="Gene3D" id="3.40.50.170">
    <property type="entry name" value="Formyl transferase, N-terminal domain"/>
    <property type="match status" value="1"/>
</dbReference>
<dbReference type="InterPro" id="IPR037022">
    <property type="entry name" value="Formyl_trans_C_sf"/>
</dbReference>
<dbReference type="PROSITE" id="PS00373">
    <property type="entry name" value="GART"/>
    <property type="match status" value="1"/>
</dbReference>
<feature type="binding site" evidence="8">
    <location>
        <begin position="110"/>
        <end position="113"/>
    </location>
    <ligand>
        <name>(6S)-5,6,7,8-tetrahydrofolate</name>
        <dbReference type="ChEBI" id="CHEBI:57453"/>
    </ligand>
</feature>
<dbReference type="Proteomes" id="UP000563523">
    <property type="component" value="Unassembled WGS sequence"/>
</dbReference>
<sequence length="315" mass="33877">MTKVIFMGTPPFAVNILAGLLAQNYEIMAVVTQPDKAVGRKHKLQASPVKVYAEEHGLKVYQPAKLSGSPELQGLIKLQPDLIITAAFGQFLPTSLLKAARLAALNVHGSLLPRNRGGAPIQRAIMNGDQETGVTIMYMAAQMDAGDIISQVATPISATDTAGDLFARLSDLGRDLLLETLPQVLAGTNSRQEQVADLVTITPNLSPEEEVIQVQNSALQINRQVRGLNPEPGAYFSLLGSRVKVFATKVGDQTTTKEPGQVVVRTKNELAIAVGQQTVLYLEQLQPAGKKIMPVQAFLNGQGREIQVGDQIIDQ</sequence>
<protein>
    <recommendedName>
        <fullName evidence="4 8">Methionyl-tRNA formyltransferase</fullName>
        <ecNumber evidence="3 8">2.1.2.9</ecNumber>
    </recommendedName>
</protein>
<dbReference type="InterPro" id="IPR044135">
    <property type="entry name" value="Met-tRNA-FMT_C"/>
</dbReference>
<comment type="function">
    <text evidence="1 8">Attaches a formyl group to the free amino group of methionyl-tRNA(fMet). The formyl group appears to play a dual role in the initiator identity of N-formylmethionyl-tRNA by promoting its recognition by IF2 and preventing the misappropriation of this tRNA by the elongation apparatus.</text>
</comment>
<evidence type="ECO:0000259" key="10">
    <source>
        <dbReference type="Pfam" id="PF02911"/>
    </source>
</evidence>
<evidence type="ECO:0000256" key="1">
    <source>
        <dbReference type="ARBA" id="ARBA00002606"/>
    </source>
</evidence>
<keyword evidence="6 8" id="KW-0648">Protein biosynthesis</keyword>
<evidence type="ECO:0000256" key="8">
    <source>
        <dbReference type="HAMAP-Rule" id="MF_00182"/>
    </source>
</evidence>
<dbReference type="Gene3D" id="3.10.25.10">
    <property type="entry name" value="Formyl transferase, C-terminal domain"/>
    <property type="match status" value="1"/>
</dbReference>
<evidence type="ECO:0000256" key="5">
    <source>
        <dbReference type="ARBA" id="ARBA00022679"/>
    </source>
</evidence>
<dbReference type="GO" id="GO:0005829">
    <property type="term" value="C:cytosol"/>
    <property type="evidence" value="ECO:0007669"/>
    <property type="project" value="TreeGrafter"/>
</dbReference>
<dbReference type="CDD" id="cd08646">
    <property type="entry name" value="FMT_core_Met-tRNA-FMT_N"/>
    <property type="match status" value="1"/>
</dbReference>
<dbReference type="HAMAP" id="MF_00182">
    <property type="entry name" value="Formyl_trans"/>
    <property type="match status" value="1"/>
</dbReference>
<dbReference type="CDD" id="cd08704">
    <property type="entry name" value="Met_tRNA_FMT_C"/>
    <property type="match status" value="1"/>
</dbReference>
<accession>A0A850R216</accession>
<dbReference type="EMBL" id="JABZEC010000006">
    <property type="protein sequence ID" value="NVY96963.1"/>
    <property type="molecule type" value="Genomic_DNA"/>
</dbReference>
<name>A0A850R216_9LACO</name>
<dbReference type="InterPro" id="IPR002376">
    <property type="entry name" value="Formyl_transf_N"/>
</dbReference>
<evidence type="ECO:0000256" key="2">
    <source>
        <dbReference type="ARBA" id="ARBA00010699"/>
    </source>
</evidence>
<dbReference type="Pfam" id="PF02911">
    <property type="entry name" value="Formyl_trans_C"/>
    <property type="match status" value="1"/>
</dbReference>
<evidence type="ECO:0000256" key="6">
    <source>
        <dbReference type="ARBA" id="ARBA00022917"/>
    </source>
</evidence>
<dbReference type="NCBIfam" id="TIGR00460">
    <property type="entry name" value="fmt"/>
    <property type="match status" value="1"/>
</dbReference>
<dbReference type="SUPFAM" id="SSF53328">
    <property type="entry name" value="Formyltransferase"/>
    <property type="match status" value="1"/>
</dbReference>
<comment type="similarity">
    <text evidence="2 8">Belongs to the Fmt family.</text>
</comment>
<evidence type="ECO:0000313" key="12">
    <source>
        <dbReference type="Proteomes" id="UP000563523"/>
    </source>
</evidence>
<reference evidence="11 12" key="1">
    <citation type="submission" date="2020-06" db="EMBL/GenBank/DDBJ databases">
        <authorList>
            <person name="Kang J."/>
        </authorList>
    </citation>
    <scope>NUCLEOTIDE SEQUENCE [LARGE SCALE GENOMIC DNA]</scope>
    <source>
        <strain evidence="11 12">DCY120</strain>
    </source>
</reference>
<dbReference type="RefSeq" id="WP_176943117.1">
    <property type="nucleotide sequence ID" value="NZ_JABZEC010000006.1"/>
</dbReference>
<feature type="domain" description="Formyl transferase C-terminal" evidence="10">
    <location>
        <begin position="205"/>
        <end position="302"/>
    </location>
</feature>
<dbReference type="SUPFAM" id="SSF50486">
    <property type="entry name" value="FMT C-terminal domain-like"/>
    <property type="match status" value="1"/>
</dbReference>
<dbReference type="InterPro" id="IPR036477">
    <property type="entry name" value="Formyl_transf_N_sf"/>
</dbReference>
<comment type="catalytic activity">
    <reaction evidence="7 8">
        <text>L-methionyl-tRNA(fMet) + (6R)-10-formyltetrahydrofolate = N-formyl-L-methionyl-tRNA(fMet) + (6S)-5,6,7,8-tetrahydrofolate + H(+)</text>
        <dbReference type="Rhea" id="RHEA:24380"/>
        <dbReference type="Rhea" id="RHEA-COMP:9952"/>
        <dbReference type="Rhea" id="RHEA-COMP:9953"/>
        <dbReference type="ChEBI" id="CHEBI:15378"/>
        <dbReference type="ChEBI" id="CHEBI:57453"/>
        <dbReference type="ChEBI" id="CHEBI:78530"/>
        <dbReference type="ChEBI" id="CHEBI:78844"/>
        <dbReference type="ChEBI" id="CHEBI:195366"/>
        <dbReference type="EC" id="2.1.2.9"/>
    </reaction>
</comment>
<keyword evidence="12" id="KW-1185">Reference proteome</keyword>
<dbReference type="InterPro" id="IPR011034">
    <property type="entry name" value="Formyl_transferase-like_C_sf"/>
</dbReference>
<evidence type="ECO:0000259" key="9">
    <source>
        <dbReference type="Pfam" id="PF00551"/>
    </source>
</evidence>
<dbReference type="InterPro" id="IPR001555">
    <property type="entry name" value="GART_AS"/>
</dbReference>
<proteinExistence type="inferred from homology"/>
<feature type="domain" description="Formyl transferase N-terminal" evidence="9">
    <location>
        <begin position="3"/>
        <end position="180"/>
    </location>
</feature>
<gene>
    <name evidence="8" type="primary">fmt</name>
    <name evidence="11" type="ORF">HU830_07340</name>
</gene>
<comment type="caution">
    <text evidence="11">The sequence shown here is derived from an EMBL/GenBank/DDBJ whole genome shotgun (WGS) entry which is preliminary data.</text>
</comment>
<dbReference type="InterPro" id="IPR005794">
    <property type="entry name" value="Fmt"/>
</dbReference>
<evidence type="ECO:0000256" key="3">
    <source>
        <dbReference type="ARBA" id="ARBA00012261"/>
    </source>
</evidence>
<evidence type="ECO:0000256" key="7">
    <source>
        <dbReference type="ARBA" id="ARBA00048558"/>
    </source>
</evidence>
<evidence type="ECO:0000313" key="11">
    <source>
        <dbReference type="EMBL" id="NVY96963.1"/>
    </source>
</evidence>
<dbReference type="InterPro" id="IPR005793">
    <property type="entry name" value="Formyl_trans_C"/>
</dbReference>
<dbReference type="Pfam" id="PF00551">
    <property type="entry name" value="Formyl_trans_N"/>
    <property type="match status" value="1"/>
</dbReference>
<dbReference type="InterPro" id="IPR041711">
    <property type="entry name" value="Met-tRNA-FMT_N"/>
</dbReference>
<organism evidence="11 12">
    <name type="scientific">Bombilactobacillus apium</name>
    <dbReference type="NCBI Taxonomy" id="2675299"/>
    <lineage>
        <taxon>Bacteria</taxon>
        <taxon>Bacillati</taxon>
        <taxon>Bacillota</taxon>
        <taxon>Bacilli</taxon>
        <taxon>Lactobacillales</taxon>
        <taxon>Lactobacillaceae</taxon>
        <taxon>Bombilactobacillus</taxon>
    </lineage>
</organism>
<dbReference type="PANTHER" id="PTHR11138:SF5">
    <property type="entry name" value="METHIONYL-TRNA FORMYLTRANSFERASE, MITOCHONDRIAL"/>
    <property type="match status" value="1"/>
</dbReference>
<evidence type="ECO:0000256" key="4">
    <source>
        <dbReference type="ARBA" id="ARBA00016014"/>
    </source>
</evidence>
<dbReference type="AlphaFoldDB" id="A0A850R216"/>
<dbReference type="EC" id="2.1.2.9" evidence="3 8"/>
<keyword evidence="5 8" id="KW-0808">Transferase</keyword>